<dbReference type="Proteomes" id="UP001305779">
    <property type="component" value="Unassembled WGS sequence"/>
</dbReference>
<evidence type="ECO:0000313" key="1">
    <source>
        <dbReference type="EMBL" id="KAK4494654.1"/>
    </source>
</evidence>
<gene>
    <name evidence="1" type="ORF">PRZ48_014010</name>
</gene>
<sequence>MTLSTGPSTHHAIATETPQRQLLPKPSTTAIVDTSLEAHLKHLVLTMISAMNARDFNPLSPAWKPTTPDFVSEPSFHMNYLSVSLHDFLRLFDEQTRDHPEYFCEVKEISVHVNAKREHAVVFTEAETNGVPVGIVRSSVGVVEFVLVGGEGWKCKKYRCMPGMEVLGVAKEEGRVMLLEGMLGS</sequence>
<organism evidence="1 2">
    <name type="scientific">Zasmidium cellare</name>
    <name type="common">Wine cellar mold</name>
    <name type="synonym">Racodium cellare</name>
    <dbReference type="NCBI Taxonomy" id="395010"/>
    <lineage>
        <taxon>Eukaryota</taxon>
        <taxon>Fungi</taxon>
        <taxon>Dikarya</taxon>
        <taxon>Ascomycota</taxon>
        <taxon>Pezizomycotina</taxon>
        <taxon>Dothideomycetes</taxon>
        <taxon>Dothideomycetidae</taxon>
        <taxon>Mycosphaerellales</taxon>
        <taxon>Mycosphaerellaceae</taxon>
        <taxon>Zasmidium</taxon>
    </lineage>
</organism>
<reference evidence="1 2" key="1">
    <citation type="journal article" date="2023" name="G3 (Bethesda)">
        <title>A chromosome-level genome assembly of Zasmidium syzygii isolated from banana leaves.</title>
        <authorList>
            <person name="van Westerhoven A.C."/>
            <person name="Mehrabi R."/>
            <person name="Talebi R."/>
            <person name="Steentjes M.B.F."/>
            <person name="Corcolon B."/>
            <person name="Chong P.A."/>
            <person name="Kema G.H.J."/>
            <person name="Seidl M.F."/>
        </authorList>
    </citation>
    <scope>NUCLEOTIDE SEQUENCE [LARGE SCALE GENOMIC DNA]</scope>
    <source>
        <strain evidence="1 2">P124</strain>
    </source>
</reference>
<keyword evidence="2" id="KW-1185">Reference proteome</keyword>
<accession>A0ABR0DZY2</accession>
<protein>
    <submittedName>
        <fullName evidence="1">Uncharacterized protein</fullName>
    </submittedName>
</protein>
<dbReference type="EMBL" id="JAXOVC010000013">
    <property type="protein sequence ID" value="KAK4494654.1"/>
    <property type="molecule type" value="Genomic_DNA"/>
</dbReference>
<name>A0ABR0DZY2_ZASCE</name>
<comment type="caution">
    <text evidence="1">The sequence shown here is derived from an EMBL/GenBank/DDBJ whole genome shotgun (WGS) entry which is preliminary data.</text>
</comment>
<proteinExistence type="predicted"/>
<evidence type="ECO:0000313" key="2">
    <source>
        <dbReference type="Proteomes" id="UP001305779"/>
    </source>
</evidence>